<accession>A0ABQ6QWY5</accession>
<comment type="caution">
    <text evidence="1">The sequence shown here is derived from an EMBL/GenBank/DDBJ whole genome shotgun (WGS) entry which is preliminary data.</text>
</comment>
<protein>
    <submittedName>
        <fullName evidence="1">Uncharacterized protein</fullName>
    </submittedName>
</protein>
<reference evidence="1 2" key="1">
    <citation type="journal article" date="2024" name="Arch. Microbiol.">
        <title>Corallococcus caeni sp. nov., a novel myxobacterium isolated from activated sludge.</title>
        <authorList>
            <person name="Tomita S."/>
            <person name="Nakai R."/>
            <person name="Kuroda K."/>
            <person name="Kurashita H."/>
            <person name="Hatamoto M."/>
            <person name="Yamaguchi T."/>
            <person name="Narihiro T."/>
        </authorList>
    </citation>
    <scope>NUCLEOTIDE SEQUENCE [LARGE SCALE GENOMIC DNA]</scope>
    <source>
        <strain evidence="1 2">NO1</strain>
    </source>
</reference>
<dbReference type="EMBL" id="BTTX01000004">
    <property type="protein sequence ID" value="GMU08529.1"/>
    <property type="molecule type" value="Genomic_DNA"/>
</dbReference>
<proteinExistence type="predicted"/>
<dbReference type="Proteomes" id="UP001342631">
    <property type="component" value="Unassembled WGS sequence"/>
</dbReference>
<evidence type="ECO:0000313" key="2">
    <source>
        <dbReference type="Proteomes" id="UP001342631"/>
    </source>
</evidence>
<keyword evidence="2" id="KW-1185">Reference proteome</keyword>
<sequence length="77" mass="7612">MSTSACEAPGMLSSVNEASVGASPAGTARGAGAGMRGPSSPFIPLRATLPARLVTQKVSIPVVPLPITGTEMSQTST</sequence>
<evidence type="ECO:0000313" key="1">
    <source>
        <dbReference type="EMBL" id="GMU08529.1"/>
    </source>
</evidence>
<gene>
    <name evidence="1" type="ORF">ASNO1_47820</name>
</gene>
<organism evidence="1 2">
    <name type="scientific">Corallococcus caeni</name>
    <dbReference type="NCBI Taxonomy" id="3082388"/>
    <lineage>
        <taxon>Bacteria</taxon>
        <taxon>Pseudomonadati</taxon>
        <taxon>Myxococcota</taxon>
        <taxon>Myxococcia</taxon>
        <taxon>Myxococcales</taxon>
        <taxon>Cystobacterineae</taxon>
        <taxon>Myxococcaceae</taxon>
        <taxon>Corallococcus</taxon>
    </lineage>
</organism>
<name>A0ABQ6QWY5_9BACT</name>